<reference evidence="3" key="1">
    <citation type="submission" date="2021-04" db="EMBL/GenBank/DDBJ databases">
        <authorList>
            <consortium name="Wellcome Sanger Institute Data Sharing"/>
        </authorList>
    </citation>
    <scope>NUCLEOTIDE SEQUENCE [LARGE SCALE GENOMIC DNA]</scope>
</reference>
<dbReference type="GeneTree" id="ENSGT00390000013973"/>
<feature type="coiled-coil region" evidence="1">
    <location>
        <begin position="678"/>
        <end position="705"/>
    </location>
</feature>
<dbReference type="PROSITE" id="PS50105">
    <property type="entry name" value="SAM_DOMAIN"/>
    <property type="match status" value="1"/>
</dbReference>
<dbReference type="GO" id="GO:0005737">
    <property type="term" value="C:cytoplasm"/>
    <property type="evidence" value="ECO:0007669"/>
    <property type="project" value="TreeGrafter"/>
</dbReference>
<dbReference type="PANTHER" id="PTHR16155">
    <property type="entry name" value="DED DOMAIN-CONTAINING PROTEIN"/>
    <property type="match status" value="1"/>
</dbReference>
<protein>
    <recommendedName>
        <fullName evidence="2">SAM domain-containing protein</fullName>
    </recommendedName>
</protein>
<name>A0A671XS50_SPAAU</name>
<feature type="domain" description="SAM" evidence="2">
    <location>
        <begin position="14"/>
        <end position="61"/>
    </location>
</feature>
<dbReference type="Gene3D" id="1.10.150.50">
    <property type="entry name" value="Transcription Factor, Ets-1"/>
    <property type="match status" value="1"/>
</dbReference>
<proteinExistence type="predicted"/>
<organism evidence="3 4">
    <name type="scientific">Sparus aurata</name>
    <name type="common">Gilthead sea bream</name>
    <dbReference type="NCBI Taxonomy" id="8175"/>
    <lineage>
        <taxon>Eukaryota</taxon>
        <taxon>Metazoa</taxon>
        <taxon>Chordata</taxon>
        <taxon>Craniata</taxon>
        <taxon>Vertebrata</taxon>
        <taxon>Euteleostomi</taxon>
        <taxon>Actinopterygii</taxon>
        <taxon>Neopterygii</taxon>
        <taxon>Teleostei</taxon>
        <taxon>Neoteleostei</taxon>
        <taxon>Acanthomorphata</taxon>
        <taxon>Eupercaria</taxon>
        <taxon>Spariformes</taxon>
        <taxon>Sparidae</taxon>
        <taxon>Sparus</taxon>
    </lineage>
</organism>
<sequence>QSQEEDLSPDIKDWSKHQVRQWALKLDNVDDSVAEKLFQQDINGCSLLLLNATDLKTMGVTFGPAKLIIHARDEVVKLKREGPASCVNQPGRPCKPYPFRRYHDHYRYMESSILDITESGASNFIEPCHEYKAFINTTDDKKMNKFICEVIRFAAACMNSRTNGTIHFGIGDKPLYTHGQVLGVVVEDKEAYAIKLKSAIDVYFEDNHNQTAQNCIKPPRFVSVLNKNMTSSDKCVIEVDIVPESRICAENIYHTSSLDKNKDKKEENGKETKPQKQFFVREGGSSSNFLKRLEKYNQFVEPDHIKQLTQRRKQSEEKHLKVIKSSTQGSRLSQMITGGSLSLDKSHYERYVIVTNKSLPVQFEPLGFLGELNPTAVLDFDPESAKHGLQCHFEQQRIVSVHLPAEYKITEGVEDIANKLEFTRHTSWVFCNGGVKDVVPSEIDEWLMDKEASIRDVISFLCRKDVLPNKRFLVIFLLLSTVSDEMDPLVETFSTFYQELKGTEQILCVCDNENAFISWRDLIDARCRIDISRRCIYELSFAEVNGTILSHLSLNRRLCRFPSGGGSKVVLEKKVERSLKTLEVLCVNQCEGGNEDKIEIEENFYKGGKTNSVVLSSETAMLTSLKYKYHGKKFLTCNKECAKKDIQSKSAQVILLNCMTSESTEDTEATEDTVFIGNDLSEKEQEQFERKLVEIEKTHKNAQKTFYGFMIMKKNFSTEYVEGVARKTLKSFDINEKHAQLLAVLVMLNIYCKGASLSVSLCEEFLGLQPQPFCGTIKVKDRFRKFSTLISSCSVEGKVVFTAVKMIHSSIAKHCLQELTTTHKVRKADIADLLLTTNELYESTQGKDKLLQDVHHILVKRYHSLEEGSDFSPLIQQIAKETPGLEETVLQNASKRFAKDAIISQLLARYYYLKKKGFSEAKIWAKKARDLSKDSSYMADTSAQVIKHELKNAIANSKEETIRPEKLSILLKMAQSAIDAFKETQSLAKQESLQRLKIKTDNNPFNTSGCLGEIQVGVLVIEVLAKTPIFSSDNVRRDIMSQVLSGNVKLQDVERSDRYIRDQVAQNELFRCFKQYKELFCRTDSADLLRNKTMQTMLKLHQTRQELEMQKADTYSGILSFLSNGKPPETMERIVRQYGFVFEPGHKLTVKEKINFLYVNVVLSRLKLESPLIQPYQRLVHLLYQVLQQPISLSDSLSLHFIAVVLLWPKQGQAGPACRSLGNYISQMRTSYHQVMREMYNGKRPVIHFFLGKKWGYERLVPLGEIKKCIRVKQEMFSSMWENGIIWKEKKVKKLLCRVTGRVMDNMILADTCIPDLKVEVAPVFRSELRGHDQGSKVSFFLSFSMKGPVALDIN</sequence>
<dbReference type="SUPFAM" id="SSF47769">
    <property type="entry name" value="SAM/Pointed domain"/>
    <property type="match status" value="1"/>
</dbReference>
<accession>A0A671XS50</accession>
<keyword evidence="1" id="KW-0175">Coiled coil</keyword>
<dbReference type="InterPro" id="IPR013761">
    <property type="entry name" value="SAM/pointed_sf"/>
</dbReference>
<reference evidence="3" key="2">
    <citation type="submission" date="2025-08" db="UniProtKB">
        <authorList>
            <consortium name="Ensembl"/>
        </authorList>
    </citation>
    <scope>IDENTIFICATION</scope>
</reference>
<dbReference type="Ensembl" id="ENSSAUT00010056596.1">
    <property type="protein sequence ID" value="ENSSAUP00010053860.1"/>
    <property type="gene ID" value="ENSSAUG00010022248.1"/>
</dbReference>
<evidence type="ECO:0000313" key="3">
    <source>
        <dbReference type="Ensembl" id="ENSSAUP00010053860.1"/>
    </source>
</evidence>
<evidence type="ECO:0000259" key="2">
    <source>
        <dbReference type="PROSITE" id="PS50105"/>
    </source>
</evidence>
<dbReference type="InterPro" id="IPR001660">
    <property type="entry name" value="SAM"/>
</dbReference>
<evidence type="ECO:0000256" key="1">
    <source>
        <dbReference type="SAM" id="Coils"/>
    </source>
</evidence>
<dbReference type="Proteomes" id="UP000472265">
    <property type="component" value="Chromosome 9"/>
</dbReference>
<keyword evidence="4" id="KW-1185">Reference proteome</keyword>
<evidence type="ECO:0000313" key="4">
    <source>
        <dbReference type="Proteomes" id="UP000472265"/>
    </source>
</evidence>
<reference evidence="3" key="3">
    <citation type="submission" date="2025-09" db="UniProtKB">
        <authorList>
            <consortium name="Ensembl"/>
        </authorList>
    </citation>
    <scope>IDENTIFICATION</scope>
</reference>
<dbReference type="PANTHER" id="PTHR16155:SF20">
    <property type="entry name" value="STERILE ALPHA MOTIF DOMAIN-CONTAINING PROTEIN 9-LIKE"/>
    <property type="match status" value="1"/>
</dbReference>